<organism evidence="2 3">
    <name type="scientific">Sphingobium tyrosinilyticum</name>
    <dbReference type="NCBI Taxonomy" id="2715436"/>
    <lineage>
        <taxon>Bacteria</taxon>
        <taxon>Pseudomonadati</taxon>
        <taxon>Pseudomonadota</taxon>
        <taxon>Alphaproteobacteria</taxon>
        <taxon>Sphingomonadales</taxon>
        <taxon>Sphingomonadaceae</taxon>
        <taxon>Sphingobium</taxon>
    </lineage>
</organism>
<reference evidence="3" key="1">
    <citation type="journal article" date="2019" name="Int. J. Syst. Evol. Microbiol.">
        <title>The Global Catalogue of Microorganisms (GCM) 10K type strain sequencing project: providing services to taxonomists for standard genome sequencing and annotation.</title>
        <authorList>
            <consortium name="The Broad Institute Genomics Platform"/>
            <consortium name="The Broad Institute Genome Sequencing Center for Infectious Disease"/>
            <person name="Wu L."/>
            <person name="Ma J."/>
        </authorList>
    </citation>
    <scope>NUCLEOTIDE SEQUENCE [LARGE SCALE GENOMIC DNA]</scope>
    <source>
        <strain evidence="3">NBRC 103632</strain>
    </source>
</reference>
<dbReference type="PANTHER" id="PTHR47515:SF1">
    <property type="entry name" value="BLR2054 PROTEIN"/>
    <property type="match status" value="1"/>
</dbReference>
<evidence type="ECO:0000313" key="2">
    <source>
        <dbReference type="EMBL" id="MFC4595887.1"/>
    </source>
</evidence>
<dbReference type="Pfam" id="PF13683">
    <property type="entry name" value="rve_3"/>
    <property type="match status" value="1"/>
</dbReference>
<evidence type="ECO:0000259" key="1">
    <source>
        <dbReference type="PROSITE" id="PS50994"/>
    </source>
</evidence>
<proteinExistence type="predicted"/>
<accession>A0ABV9F2R4</accession>
<dbReference type="Pfam" id="PF13276">
    <property type="entry name" value="HTH_21"/>
    <property type="match status" value="1"/>
</dbReference>
<dbReference type="Pfam" id="PF01527">
    <property type="entry name" value="HTH_Tnp_1"/>
    <property type="match status" value="1"/>
</dbReference>
<evidence type="ECO:0000313" key="3">
    <source>
        <dbReference type="Proteomes" id="UP001595957"/>
    </source>
</evidence>
<protein>
    <submittedName>
        <fullName evidence="2">IS3 family transposase</fullName>
    </submittedName>
</protein>
<dbReference type="PANTHER" id="PTHR47515">
    <property type="entry name" value="LOW CALCIUM RESPONSE LOCUS PROTEIN T"/>
    <property type="match status" value="1"/>
</dbReference>
<dbReference type="EMBL" id="JBHSFZ010000061">
    <property type="protein sequence ID" value="MFC4595887.1"/>
    <property type="molecule type" value="Genomic_DNA"/>
</dbReference>
<dbReference type="NCBIfam" id="NF033516">
    <property type="entry name" value="transpos_IS3"/>
    <property type="match status" value="1"/>
</dbReference>
<dbReference type="InterPro" id="IPR025948">
    <property type="entry name" value="HTH-like_dom"/>
</dbReference>
<dbReference type="Proteomes" id="UP001595957">
    <property type="component" value="Unassembled WGS sequence"/>
</dbReference>
<gene>
    <name evidence="2" type="ORF">ACFO3E_17135</name>
</gene>
<feature type="domain" description="Integrase catalytic" evidence="1">
    <location>
        <begin position="194"/>
        <end position="360"/>
    </location>
</feature>
<dbReference type="SUPFAM" id="SSF46689">
    <property type="entry name" value="Homeodomain-like"/>
    <property type="match status" value="1"/>
</dbReference>
<name>A0ABV9F2R4_9SPHN</name>
<dbReference type="Gene3D" id="3.30.420.10">
    <property type="entry name" value="Ribonuclease H-like superfamily/Ribonuclease H"/>
    <property type="match status" value="1"/>
</dbReference>
<dbReference type="PROSITE" id="PS50994">
    <property type="entry name" value="INTEGRASE"/>
    <property type="match status" value="1"/>
</dbReference>
<dbReference type="InterPro" id="IPR036397">
    <property type="entry name" value="RNaseH_sf"/>
</dbReference>
<dbReference type="RefSeq" id="WP_380806656.1">
    <property type="nucleotide sequence ID" value="NZ_JBHSFZ010000061.1"/>
</dbReference>
<comment type="caution">
    <text evidence="2">The sequence shown here is derived from an EMBL/GenBank/DDBJ whole genome shotgun (WGS) entry which is preliminary data.</text>
</comment>
<dbReference type="InterPro" id="IPR002514">
    <property type="entry name" value="Transposase_8"/>
</dbReference>
<sequence length="388" mass="43868">MKRKQFLEEQIIGILKEAEAGAVVTDLCRKHGMSSATYYAWKAKYGGLEVSDAKRLRALEEENARLKRLLAETMLDNAGLKDLLSKKLVTPAAQREAVAHLQMTLGMSERRACRVISADRKSMRYRSCRADDGDLRSRLRELAQQRRRFGYRRLHILLRRDGIMINRKKTQRLYREEGLTVRRRRGRRRAVGARAPAPVLALPNQRWSLDFVHDQLATGRRFRILNIVDDVTRECLRAVLDTSISGKRVARELGDLIAERGAPKMIVSDNGTELTSNAVLAWSGDVGVEWHYIAPGKPTQNGFVESFNGRMRDELLNETLFFTVRQARSILASWVEDYNTERPHSSLGYATPAAFAVELEKQWAGLNPPIASTALLRDNTGRSLVAAG</sequence>
<dbReference type="InterPro" id="IPR012337">
    <property type="entry name" value="RNaseH-like_sf"/>
</dbReference>
<keyword evidence="3" id="KW-1185">Reference proteome</keyword>
<dbReference type="InterPro" id="IPR001584">
    <property type="entry name" value="Integrase_cat-core"/>
</dbReference>
<dbReference type="InterPro" id="IPR009057">
    <property type="entry name" value="Homeodomain-like_sf"/>
</dbReference>
<dbReference type="SUPFAM" id="SSF53098">
    <property type="entry name" value="Ribonuclease H-like"/>
    <property type="match status" value="1"/>
</dbReference>
<dbReference type="InterPro" id="IPR048020">
    <property type="entry name" value="Transpos_IS3"/>
</dbReference>